<keyword evidence="2" id="KW-0677">Repeat</keyword>
<feature type="compositionally biased region" description="Basic and acidic residues" evidence="6">
    <location>
        <begin position="620"/>
        <end position="647"/>
    </location>
</feature>
<dbReference type="GO" id="GO:0003729">
    <property type="term" value="F:mRNA binding"/>
    <property type="evidence" value="ECO:0007669"/>
    <property type="project" value="TreeGrafter"/>
</dbReference>
<dbReference type="InterPro" id="IPR034808">
    <property type="entry name" value="Nop4p_RRM3"/>
</dbReference>
<dbReference type="OrthoDB" id="267048at2759"/>
<dbReference type="RefSeq" id="XP_056491034.1">
    <property type="nucleotide sequence ID" value="XM_056628300.1"/>
</dbReference>
<organism evidence="8 9">
    <name type="scientific">Penicillium cosmopolitanum</name>
    <dbReference type="NCBI Taxonomy" id="1131564"/>
    <lineage>
        <taxon>Eukaryota</taxon>
        <taxon>Fungi</taxon>
        <taxon>Dikarya</taxon>
        <taxon>Ascomycota</taxon>
        <taxon>Pezizomycotina</taxon>
        <taxon>Eurotiomycetes</taxon>
        <taxon>Eurotiomycetidae</taxon>
        <taxon>Eurotiales</taxon>
        <taxon>Aspergillaceae</taxon>
        <taxon>Penicillium</taxon>
    </lineage>
</organism>
<dbReference type="SMART" id="SM00360">
    <property type="entry name" value="RRM"/>
    <property type="match status" value="4"/>
</dbReference>
<gene>
    <name evidence="8" type="ORF">N7509_003663</name>
</gene>
<comment type="caution">
    <text evidence="8">The sequence shown here is derived from an EMBL/GenBank/DDBJ whole genome shotgun (WGS) entry which is preliminary data.</text>
</comment>
<evidence type="ECO:0000256" key="3">
    <source>
        <dbReference type="ARBA" id="ARBA00022884"/>
    </source>
</evidence>
<dbReference type="GeneID" id="81367280"/>
<proteinExistence type="predicted"/>
<feature type="compositionally biased region" description="Low complexity" evidence="6">
    <location>
        <begin position="26"/>
        <end position="35"/>
    </location>
</feature>
<reference evidence="8" key="1">
    <citation type="submission" date="2022-12" db="EMBL/GenBank/DDBJ databases">
        <authorList>
            <person name="Petersen C."/>
        </authorList>
    </citation>
    <scope>NUCLEOTIDE SEQUENCE</scope>
    <source>
        <strain evidence="8">IBT 29677</strain>
    </source>
</reference>
<evidence type="ECO:0000256" key="4">
    <source>
        <dbReference type="ARBA" id="ARBA00023242"/>
    </source>
</evidence>
<feature type="compositionally biased region" description="Acidic residues" evidence="6">
    <location>
        <begin position="225"/>
        <end position="236"/>
    </location>
</feature>
<evidence type="ECO:0000313" key="9">
    <source>
        <dbReference type="Proteomes" id="UP001147747"/>
    </source>
</evidence>
<evidence type="ECO:0000259" key="7">
    <source>
        <dbReference type="PROSITE" id="PS50102"/>
    </source>
</evidence>
<dbReference type="FunFam" id="3.30.70.330:FF:000406">
    <property type="entry name" value="Related to Nucleolar protein NOP4"/>
    <property type="match status" value="1"/>
</dbReference>
<feature type="region of interest" description="Disordered" evidence="6">
    <location>
        <begin position="219"/>
        <end position="269"/>
    </location>
</feature>
<evidence type="ECO:0000313" key="8">
    <source>
        <dbReference type="EMBL" id="KAJ5403792.1"/>
    </source>
</evidence>
<dbReference type="CDD" id="cd12676">
    <property type="entry name" value="RRM3_Nop4p"/>
    <property type="match status" value="1"/>
</dbReference>
<protein>
    <recommendedName>
        <fullName evidence="7">RRM domain-containing protein</fullName>
    </recommendedName>
</protein>
<feature type="region of interest" description="Disordered" evidence="6">
    <location>
        <begin position="1"/>
        <end position="35"/>
    </location>
</feature>
<dbReference type="InterPro" id="IPR035979">
    <property type="entry name" value="RBD_domain_sf"/>
</dbReference>
<dbReference type="InterPro" id="IPR034809">
    <property type="entry name" value="Nop4_RRM4"/>
</dbReference>
<dbReference type="CDD" id="cd12677">
    <property type="entry name" value="RRM4_Nop4p"/>
    <property type="match status" value="1"/>
</dbReference>
<reference evidence="8" key="2">
    <citation type="journal article" date="2023" name="IMA Fungus">
        <title>Comparative genomic study of the Penicillium genus elucidates a diverse pangenome and 15 lateral gene transfer events.</title>
        <authorList>
            <person name="Petersen C."/>
            <person name="Sorensen T."/>
            <person name="Nielsen M.R."/>
            <person name="Sondergaard T.E."/>
            <person name="Sorensen J.L."/>
            <person name="Fitzpatrick D.A."/>
            <person name="Frisvad J.C."/>
            <person name="Nielsen K.L."/>
        </authorList>
    </citation>
    <scope>NUCLEOTIDE SEQUENCE</scope>
    <source>
        <strain evidence="8">IBT 29677</strain>
    </source>
</reference>
<keyword evidence="3 5" id="KW-0694">RNA-binding</keyword>
<feature type="domain" description="RRM" evidence="7">
    <location>
        <begin position="289"/>
        <end position="397"/>
    </location>
</feature>
<dbReference type="GO" id="GO:0005730">
    <property type="term" value="C:nucleolus"/>
    <property type="evidence" value="ECO:0007669"/>
    <property type="project" value="TreeGrafter"/>
</dbReference>
<dbReference type="PROSITE" id="PS50102">
    <property type="entry name" value="RRM"/>
    <property type="match status" value="4"/>
</dbReference>
<dbReference type="EMBL" id="JAPZBU010000005">
    <property type="protein sequence ID" value="KAJ5403792.1"/>
    <property type="molecule type" value="Genomic_DNA"/>
</dbReference>
<keyword evidence="9" id="KW-1185">Reference proteome</keyword>
<feature type="domain" description="RRM" evidence="7">
    <location>
        <begin position="470"/>
        <end position="610"/>
    </location>
</feature>
<evidence type="ECO:0000256" key="2">
    <source>
        <dbReference type="ARBA" id="ARBA00022737"/>
    </source>
</evidence>
<comment type="subcellular location">
    <subcellularLocation>
        <location evidence="1">Nucleus</location>
    </subcellularLocation>
</comment>
<dbReference type="Pfam" id="PF00076">
    <property type="entry name" value="RRM_1"/>
    <property type="match status" value="3"/>
</dbReference>
<dbReference type="SUPFAM" id="SSF54928">
    <property type="entry name" value="RNA-binding domain, RBD"/>
    <property type="match status" value="3"/>
</dbReference>
<dbReference type="Gene3D" id="3.30.70.330">
    <property type="match status" value="4"/>
</dbReference>
<evidence type="ECO:0000256" key="1">
    <source>
        <dbReference type="ARBA" id="ARBA00004123"/>
    </source>
</evidence>
<dbReference type="Proteomes" id="UP001147747">
    <property type="component" value="Unassembled WGS sequence"/>
</dbReference>
<dbReference type="AlphaFoldDB" id="A0A9W9W5K0"/>
<evidence type="ECO:0000256" key="6">
    <source>
        <dbReference type="SAM" id="MobiDB-lite"/>
    </source>
</evidence>
<dbReference type="InterPro" id="IPR012677">
    <property type="entry name" value="Nucleotide-bd_a/b_plait_sf"/>
</dbReference>
<feature type="compositionally biased region" description="Acidic residues" evidence="6">
    <location>
        <begin position="243"/>
        <end position="269"/>
    </location>
</feature>
<feature type="domain" description="RRM" evidence="7">
    <location>
        <begin position="151"/>
        <end position="213"/>
    </location>
</feature>
<feature type="region of interest" description="Disordered" evidence="6">
    <location>
        <begin position="505"/>
        <end position="530"/>
    </location>
</feature>
<name>A0A9W9W5K0_9EURO</name>
<accession>A0A9W9W5K0</accession>
<dbReference type="InterPro" id="IPR051945">
    <property type="entry name" value="RRM_MRD1_RNA_proc_ribogen"/>
</dbReference>
<evidence type="ECO:0000256" key="5">
    <source>
        <dbReference type="PROSITE-ProRule" id="PRU00176"/>
    </source>
</evidence>
<feature type="compositionally biased region" description="Basic residues" evidence="6">
    <location>
        <begin position="675"/>
        <end position="692"/>
    </location>
</feature>
<sequence length="692" mass="79668">MAEPNRKRRFSDEGVAQDTDVKMEEPTQAAAKTSTAAKPNNTLFVRSLPATATKDSLAEFFSQSYVLKHAVTVNNSEKQCKGYGFVTFADLEDAQSALEELNGADFEGKKIRVEYAQQRHREIDEKLGKSKPAAKSQQIKQDREDDIKTIEDLAALFRSYGKVKWADLPKQNNKLRGFGFVILRGKKNAEKALQGVNGKEIDGRTLAVDWAVDREQWENVKKDDADEEKEDDDVDMEDKAAKEDDDETSSDEDEDEEDDEDDDDEDLEDLEDLDEEARKEPIEDDRNECTVFLRNLPFTCTNDTLYEHFTQFGPLRYARIVLDRETERPRGTGFVCFWKVEDCMTCVREAPKLDTVVAEKERSKPAMKHSILQHENSDPTGRYTLDGRVLQVARAVNKNEAAKLNEEGVSRRLVRDKDKRRLYLLSEGTIPSNSPLYKKLSPSEIKMREESYKQREGFIKKNPALHLSLTRLSIRNLPRHITSKDLKQLAREAVVGFAKDVKAEKRQSLSREEQQRSRETMKELEHERKEKKAGIVRQAKIVFETREGTKVPEKEGGGRSRGYGFIEYYTHRHALMGLRWLNCHPIEIPANSDSEEKEKRKRLVVEFAIENAQVIKRRQELQDKKKQQAKEKAEKDAKGEQEEEKGQKGQKRKRSEKGKDSKEDGEDVEEDKVAKRNRIIGKKRAQRKARKA</sequence>
<dbReference type="InterPro" id="IPR000504">
    <property type="entry name" value="RRM_dom"/>
</dbReference>
<feature type="domain" description="RRM" evidence="7">
    <location>
        <begin position="41"/>
        <end position="118"/>
    </location>
</feature>
<feature type="region of interest" description="Disordered" evidence="6">
    <location>
        <begin position="620"/>
        <end position="692"/>
    </location>
</feature>
<dbReference type="PANTHER" id="PTHR48039:SF5">
    <property type="entry name" value="RNA-BINDING PROTEIN 28"/>
    <property type="match status" value="1"/>
</dbReference>
<dbReference type="PANTHER" id="PTHR48039">
    <property type="entry name" value="RNA-BINDING MOTIF PROTEIN 14B"/>
    <property type="match status" value="1"/>
</dbReference>
<keyword evidence="4" id="KW-0539">Nucleus</keyword>